<reference evidence="2 3" key="1">
    <citation type="submission" date="2017-09" db="EMBL/GenBank/DDBJ databases">
        <title>Bacterial strain isolated from the female urinary microbiota.</title>
        <authorList>
            <person name="Thomas-White K."/>
            <person name="Kumar N."/>
            <person name="Forster S."/>
            <person name="Putonti C."/>
            <person name="Lawley T."/>
            <person name="Wolfe A.J."/>
        </authorList>
    </citation>
    <scope>NUCLEOTIDE SEQUENCE [LARGE SCALE GENOMIC DNA]</scope>
    <source>
        <strain evidence="2 3">UMB0536</strain>
    </source>
</reference>
<sequence>MSSNFSLYIFCIVAIAVAIFFIKKVTSCLFKTIIFLILLAVLVYIAFTLGVL</sequence>
<protein>
    <submittedName>
        <fullName evidence="2">Sulfate transporter</fullName>
    </submittedName>
</protein>
<keyword evidence="1" id="KW-1133">Transmembrane helix</keyword>
<dbReference type="EMBL" id="PNGJ01000007">
    <property type="protein sequence ID" value="PMC23665.1"/>
    <property type="molecule type" value="Genomic_DNA"/>
</dbReference>
<feature type="transmembrane region" description="Helical" evidence="1">
    <location>
        <begin position="29"/>
        <end position="51"/>
    </location>
</feature>
<dbReference type="AlphaFoldDB" id="A0A2N6QPS6"/>
<keyword evidence="1" id="KW-0472">Membrane</keyword>
<comment type="caution">
    <text evidence="2">The sequence shown here is derived from an EMBL/GenBank/DDBJ whole genome shotgun (WGS) entry which is preliminary data.</text>
</comment>
<name>A0A2N6QPS6_9BACT</name>
<evidence type="ECO:0000256" key="1">
    <source>
        <dbReference type="SAM" id="Phobius"/>
    </source>
</evidence>
<feature type="transmembrane region" description="Helical" evidence="1">
    <location>
        <begin position="6"/>
        <end position="22"/>
    </location>
</feature>
<evidence type="ECO:0000313" key="2">
    <source>
        <dbReference type="EMBL" id="PMC23665.1"/>
    </source>
</evidence>
<accession>A0A2N6QPS6</accession>
<gene>
    <name evidence="2" type="ORF">CJ231_09010</name>
</gene>
<dbReference type="Proteomes" id="UP000235564">
    <property type="component" value="Unassembled WGS sequence"/>
</dbReference>
<evidence type="ECO:0000313" key="3">
    <source>
        <dbReference type="Proteomes" id="UP000235564"/>
    </source>
</evidence>
<organism evidence="2 3">
    <name type="scientific">Hoylesella buccalis</name>
    <dbReference type="NCBI Taxonomy" id="28127"/>
    <lineage>
        <taxon>Bacteria</taxon>
        <taxon>Pseudomonadati</taxon>
        <taxon>Bacteroidota</taxon>
        <taxon>Bacteroidia</taxon>
        <taxon>Bacteroidales</taxon>
        <taxon>Prevotellaceae</taxon>
        <taxon>Hoylesella</taxon>
    </lineage>
</organism>
<proteinExistence type="predicted"/>
<keyword evidence="1" id="KW-0812">Transmembrane</keyword>